<evidence type="ECO:0000259" key="7">
    <source>
        <dbReference type="Pfam" id="PF04138"/>
    </source>
</evidence>
<organism evidence="8 9">
    <name type="scientific">Candidatus Yanofskybacteria bacterium GW2011_GWC1_48_11</name>
    <dbReference type="NCBI Taxonomy" id="1619027"/>
    <lineage>
        <taxon>Bacteria</taxon>
        <taxon>Candidatus Yanofskyibacteriota</taxon>
    </lineage>
</organism>
<name>A0A837IMW3_9BACT</name>
<evidence type="ECO:0000256" key="2">
    <source>
        <dbReference type="ARBA" id="ARBA00009399"/>
    </source>
</evidence>
<feature type="transmembrane region" description="Helical" evidence="6">
    <location>
        <begin position="142"/>
        <end position="164"/>
    </location>
</feature>
<keyword evidence="5 6" id="KW-0472">Membrane</keyword>
<comment type="similarity">
    <text evidence="2">Belongs to the GtrA family.</text>
</comment>
<proteinExistence type="inferred from homology"/>
<dbReference type="Proteomes" id="UP000034462">
    <property type="component" value="Unassembled WGS sequence"/>
</dbReference>
<dbReference type="PANTHER" id="PTHR38459:SF1">
    <property type="entry name" value="PROPHAGE BACTOPRENOL-LINKED GLUCOSE TRANSLOCASE HOMOLOG"/>
    <property type="match status" value="1"/>
</dbReference>
<feature type="transmembrane region" description="Helical" evidence="6">
    <location>
        <begin position="72"/>
        <end position="93"/>
    </location>
</feature>
<evidence type="ECO:0000256" key="3">
    <source>
        <dbReference type="ARBA" id="ARBA00022692"/>
    </source>
</evidence>
<keyword evidence="4 6" id="KW-1133">Transmembrane helix</keyword>
<sequence>MSKKDLYASSAIGFLAAFFLLAIKYSGNIAALRIIPYLETALLLFPAFAVLGIKIAALLGRKFVTLFQGAKFLLVGGLNTFMDLGVLNLLIAASGITAGIGFSVFKGFSFLIAVANSYLWNKYWTFRGKTMEQDFVEQGKEFAQFLVVSGIGFFLNVGSASLVVNFINPQFGLSERAWPTVGALVGTLVVMTWNFLGYKLIVFRKQLA</sequence>
<accession>A0A837IMW3</accession>
<dbReference type="GO" id="GO:0005886">
    <property type="term" value="C:plasma membrane"/>
    <property type="evidence" value="ECO:0007669"/>
    <property type="project" value="TreeGrafter"/>
</dbReference>
<dbReference type="InterPro" id="IPR051401">
    <property type="entry name" value="GtrA_CellWall_Glycosyl"/>
</dbReference>
<comment type="caution">
    <text evidence="8">The sequence shown here is derived from an EMBL/GenBank/DDBJ whole genome shotgun (WGS) entry which is preliminary data.</text>
</comment>
<dbReference type="Pfam" id="PF04138">
    <property type="entry name" value="GtrA_DPMS_TM"/>
    <property type="match status" value="1"/>
</dbReference>
<reference evidence="8 9" key="1">
    <citation type="journal article" date="2015" name="Nature">
        <title>rRNA introns, odd ribosomes, and small enigmatic genomes across a large radiation of phyla.</title>
        <authorList>
            <person name="Brown C.T."/>
            <person name="Hug L.A."/>
            <person name="Thomas B.C."/>
            <person name="Sharon I."/>
            <person name="Castelle C.J."/>
            <person name="Singh A."/>
            <person name="Wilkins M.J."/>
            <person name="Williams K.H."/>
            <person name="Banfield J.F."/>
        </authorList>
    </citation>
    <scope>NUCLEOTIDE SEQUENCE [LARGE SCALE GENOMIC DNA]</scope>
</reference>
<evidence type="ECO:0000256" key="6">
    <source>
        <dbReference type="SAM" id="Phobius"/>
    </source>
</evidence>
<feature type="domain" description="GtrA/DPMS transmembrane" evidence="7">
    <location>
        <begin position="71"/>
        <end position="203"/>
    </location>
</feature>
<feature type="transmembrane region" description="Helical" evidence="6">
    <location>
        <begin position="99"/>
        <end position="121"/>
    </location>
</feature>
<dbReference type="EMBL" id="LCPH01000002">
    <property type="protein sequence ID" value="KKU93364.1"/>
    <property type="molecule type" value="Genomic_DNA"/>
</dbReference>
<feature type="transmembrane region" description="Helical" evidence="6">
    <location>
        <begin position="41"/>
        <end position="60"/>
    </location>
</feature>
<evidence type="ECO:0000313" key="8">
    <source>
        <dbReference type="EMBL" id="KKU93364.1"/>
    </source>
</evidence>
<evidence type="ECO:0000256" key="1">
    <source>
        <dbReference type="ARBA" id="ARBA00004141"/>
    </source>
</evidence>
<comment type="subcellular location">
    <subcellularLocation>
        <location evidence="1">Membrane</location>
        <topology evidence="1">Multi-pass membrane protein</topology>
    </subcellularLocation>
</comment>
<gene>
    <name evidence="8" type="ORF">UY25_C0002G0088</name>
</gene>
<evidence type="ECO:0000256" key="5">
    <source>
        <dbReference type="ARBA" id="ARBA00023136"/>
    </source>
</evidence>
<dbReference type="AlphaFoldDB" id="A0A837IMW3"/>
<feature type="transmembrane region" description="Helical" evidence="6">
    <location>
        <begin position="176"/>
        <end position="196"/>
    </location>
</feature>
<protein>
    <recommendedName>
        <fullName evidence="7">GtrA/DPMS transmembrane domain-containing protein</fullName>
    </recommendedName>
</protein>
<keyword evidence="3 6" id="KW-0812">Transmembrane</keyword>
<dbReference type="GO" id="GO:0000271">
    <property type="term" value="P:polysaccharide biosynthetic process"/>
    <property type="evidence" value="ECO:0007669"/>
    <property type="project" value="InterPro"/>
</dbReference>
<dbReference type="PANTHER" id="PTHR38459">
    <property type="entry name" value="PROPHAGE BACTOPRENOL-LINKED GLUCOSE TRANSLOCASE HOMOLOG"/>
    <property type="match status" value="1"/>
</dbReference>
<dbReference type="InterPro" id="IPR007267">
    <property type="entry name" value="GtrA_DPMS_TM"/>
</dbReference>
<evidence type="ECO:0000313" key="9">
    <source>
        <dbReference type="Proteomes" id="UP000034462"/>
    </source>
</evidence>
<evidence type="ECO:0000256" key="4">
    <source>
        <dbReference type="ARBA" id="ARBA00022989"/>
    </source>
</evidence>